<keyword evidence="2" id="KW-1185">Reference proteome</keyword>
<sequence>MDVSERLKCLVLHARSGDKLIDICDILHIQYLTGTGILSRVINLRRRIDIHGDHQAAEKIKKTSILSGSFQAHEVVVKKILKEKNNDYSKTLELHRRFHDLDGVVKPEIDESDDYHYLAFKVCSGNLKRVFLSDKQMGIFMEEAVKINMMRYAYRSYEDTIMYKFEMRDMRETLLYMMTAGEYVFKDKGRGYYEKLVTDGYSLPKGEEMIAYKGPLRPEFLQLIETFLDPK</sequence>
<evidence type="ECO:0000313" key="1">
    <source>
        <dbReference type="EMBL" id="PWA58630.1"/>
    </source>
</evidence>
<dbReference type="EMBL" id="PKPP01005838">
    <property type="protein sequence ID" value="PWA58630.1"/>
    <property type="molecule type" value="Genomic_DNA"/>
</dbReference>
<protein>
    <submittedName>
        <fullName evidence="1">Uncharacterized protein</fullName>
    </submittedName>
</protein>
<organism evidence="1 2">
    <name type="scientific">Artemisia annua</name>
    <name type="common">Sweet wormwood</name>
    <dbReference type="NCBI Taxonomy" id="35608"/>
    <lineage>
        <taxon>Eukaryota</taxon>
        <taxon>Viridiplantae</taxon>
        <taxon>Streptophyta</taxon>
        <taxon>Embryophyta</taxon>
        <taxon>Tracheophyta</taxon>
        <taxon>Spermatophyta</taxon>
        <taxon>Magnoliopsida</taxon>
        <taxon>eudicotyledons</taxon>
        <taxon>Gunneridae</taxon>
        <taxon>Pentapetalae</taxon>
        <taxon>asterids</taxon>
        <taxon>campanulids</taxon>
        <taxon>Asterales</taxon>
        <taxon>Asteraceae</taxon>
        <taxon>Asteroideae</taxon>
        <taxon>Anthemideae</taxon>
        <taxon>Artemisiinae</taxon>
        <taxon>Artemisia</taxon>
    </lineage>
</organism>
<dbReference type="Proteomes" id="UP000245207">
    <property type="component" value="Unassembled WGS sequence"/>
</dbReference>
<comment type="caution">
    <text evidence="1">The sequence shown here is derived from an EMBL/GenBank/DDBJ whole genome shotgun (WGS) entry which is preliminary data.</text>
</comment>
<accession>A0A2U1MBK4</accession>
<gene>
    <name evidence="1" type="ORF">CTI12_AA398390</name>
</gene>
<dbReference type="AlphaFoldDB" id="A0A2U1MBK4"/>
<evidence type="ECO:0000313" key="2">
    <source>
        <dbReference type="Proteomes" id="UP000245207"/>
    </source>
</evidence>
<reference evidence="1 2" key="1">
    <citation type="journal article" date="2018" name="Mol. Plant">
        <title>The genome of Artemisia annua provides insight into the evolution of Asteraceae family and artemisinin biosynthesis.</title>
        <authorList>
            <person name="Shen Q."/>
            <person name="Zhang L."/>
            <person name="Liao Z."/>
            <person name="Wang S."/>
            <person name="Yan T."/>
            <person name="Shi P."/>
            <person name="Liu M."/>
            <person name="Fu X."/>
            <person name="Pan Q."/>
            <person name="Wang Y."/>
            <person name="Lv Z."/>
            <person name="Lu X."/>
            <person name="Zhang F."/>
            <person name="Jiang W."/>
            <person name="Ma Y."/>
            <person name="Chen M."/>
            <person name="Hao X."/>
            <person name="Li L."/>
            <person name="Tang Y."/>
            <person name="Lv G."/>
            <person name="Zhou Y."/>
            <person name="Sun X."/>
            <person name="Brodelius P.E."/>
            <person name="Rose J.K.C."/>
            <person name="Tang K."/>
        </authorList>
    </citation>
    <scope>NUCLEOTIDE SEQUENCE [LARGE SCALE GENOMIC DNA]</scope>
    <source>
        <strain evidence="2">cv. Huhao1</strain>
        <tissue evidence="1">Leaf</tissue>
    </source>
</reference>
<proteinExistence type="predicted"/>
<name>A0A2U1MBK4_ARTAN</name>